<organism evidence="2 3">
    <name type="scientific">Pontibacter populi</name>
    <dbReference type="NCBI Taxonomy" id="890055"/>
    <lineage>
        <taxon>Bacteria</taxon>
        <taxon>Pseudomonadati</taxon>
        <taxon>Bacteroidota</taxon>
        <taxon>Cytophagia</taxon>
        <taxon>Cytophagales</taxon>
        <taxon>Hymenobacteraceae</taxon>
        <taxon>Pontibacter</taxon>
    </lineage>
</organism>
<evidence type="ECO:0000313" key="2">
    <source>
        <dbReference type="EMBL" id="MER2997621.1"/>
    </source>
</evidence>
<sequence length="116" mass="13004">MKYLSLAAAITFMAASFTSCSQKNMTTENNAITKEAQLEWSGEYMVDGCGFKLTIDGKDYKPEDENAIGEEFKQEDNMIPVKVTYTETGEIIDRRCGLSTQDRSMPGIRIISIEKL</sequence>
<dbReference type="Proteomes" id="UP001476807">
    <property type="component" value="Unassembled WGS sequence"/>
</dbReference>
<reference evidence="2 3" key="1">
    <citation type="submission" date="2024-06" db="EMBL/GenBank/DDBJ databases">
        <title>Pontibacter populi HYL7-15.</title>
        <authorList>
            <person name="Kim M.K."/>
        </authorList>
    </citation>
    <scope>NUCLEOTIDE SEQUENCE [LARGE SCALE GENOMIC DNA]</scope>
    <source>
        <strain evidence="2 3">HYL7-15</strain>
    </source>
</reference>
<dbReference type="PROSITE" id="PS51257">
    <property type="entry name" value="PROKAR_LIPOPROTEIN"/>
    <property type="match status" value="1"/>
</dbReference>
<dbReference type="EMBL" id="JBEOKT010000006">
    <property type="protein sequence ID" value="MER2997621.1"/>
    <property type="molecule type" value="Genomic_DNA"/>
</dbReference>
<feature type="signal peptide" evidence="1">
    <location>
        <begin position="1"/>
        <end position="21"/>
    </location>
</feature>
<accession>A0ABV1RTW1</accession>
<comment type="caution">
    <text evidence="2">The sequence shown here is derived from an EMBL/GenBank/DDBJ whole genome shotgun (WGS) entry which is preliminary data.</text>
</comment>
<proteinExistence type="predicted"/>
<protein>
    <recommendedName>
        <fullName evidence="4">Copper resistance protein NlpE</fullName>
    </recommendedName>
</protein>
<evidence type="ECO:0000313" key="3">
    <source>
        <dbReference type="Proteomes" id="UP001476807"/>
    </source>
</evidence>
<keyword evidence="3" id="KW-1185">Reference proteome</keyword>
<evidence type="ECO:0008006" key="4">
    <source>
        <dbReference type="Google" id="ProtNLM"/>
    </source>
</evidence>
<name>A0ABV1RTW1_9BACT</name>
<dbReference type="RefSeq" id="WP_350412030.1">
    <property type="nucleotide sequence ID" value="NZ_JBEOKT010000006.1"/>
</dbReference>
<evidence type="ECO:0000256" key="1">
    <source>
        <dbReference type="SAM" id="SignalP"/>
    </source>
</evidence>
<gene>
    <name evidence="2" type="ORF">ABS362_08685</name>
</gene>
<keyword evidence="1" id="KW-0732">Signal</keyword>
<feature type="chain" id="PRO_5046317976" description="Copper resistance protein NlpE" evidence="1">
    <location>
        <begin position="22"/>
        <end position="116"/>
    </location>
</feature>